<organism evidence="3 4">
    <name type="scientific">Funneliformis mosseae</name>
    <name type="common">Endomycorrhizal fungus</name>
    <name type="synonym">Glomus mosseae</name>
    <dbReference type="NCBI Taxonomy" id="27381"/>
    <lineage>
        <taxon>Eukaryota</taxon>
        <taxon>Fungi</taxon>
        <taxon>Fungi incertae sedis</taxon>
        <taxon>Mucoromycota</taxon>
        <taxon>Glomeromycotina</taxon>
        <taxon>Glomeromycetes</taxon>
        <taxon>Glomerales</taxon>
        <taxon>Glomeraceae</taxon>
        <taxon>Funneliformis</taxon>
    </lineage>
</organism>
<dbReference type="Gene3D" id="3.30.200.20">
    <property type="entry name" value="Phosphorylase Kinase, domain 1"/>
    <property type="match status" value="1"/>
</dbReference>
<dbReference type="InterPro" id="IPR011009">
    <property type="entry name" value="Kinase-like_dom_sf"/>
</dbReference>
<keyword evidence="4" id="KW-1185">Reference proteome</keyword>
<gene>
    <name evidence="3" type="ORF">FMOSSE_LOCUS6281</name>
</gene>
<evidence type="ECO:0000313" key="4">
    <source>
        <dbReference type="Proteomes" id="UP000789375"/>
    </source>
</evidence>
<feature type="domain" description="Protein kinase" evidence="2">
    <location>
        <begin position="28"/>
        <end position="72"/>
    </location>
</feature>
<feature type="binding site" evidence="1">
    <location>
        <position position="57"/>
    </location>
    <ligand>
        <name>ATP</name>
        <dbReference type="ChEBI" id="CHEBI:30616"/>
    </ligand>
</feature>
<sequence length="72" mass="8307">MLAIKESLDWLEKSIADENLNNYEYSEFKNLKLIGEGSFGNVISAKWKNTDRFFALKSFKNDSVSIKEVVNE</sequence>
<comment type="caution">
    <text evidence="3">The sequence shown here is derived from an EMBL/GenBank/DDBJ whole genome shotgun (WGS) entry which is preliminary data.</text>
</comment>
<protein>
    <submittedName>
        <fullName evidence="3">9680_t:CDS:1</fullName>
    </submittedName>
</protein>
<dbReference type="GO" id="GO:0004672">
    <property type="term" value="F:protein kinase activity"/>
    <property type="evidence" value="ECO:0007669"/>
    <property type="project" value="InterPro"/>
</dbReference>
<dbReference type="AlphaFoldDB" id="A0A9N9AXN9"/>
<accession>A0A9N9AXN9</accession>
<proteinExistence type="predicted"/>
<dbReference type="Proteomes" id="UP000789375">
    <property type="component" value="Unassembled WGS sequence"/>
</dbReference>
<evidence type="ECO:0000313" key="3">
    <source>
        <dbReference type="EMBL" id="CAG8547224.1"/>
    </source>
</evidence>
<reference evidence="3" key="1">
    <citation type="submission" date="2021-06" db="EMBL/GenBank/DDBJ databases">
        <authorList>
            <person name="Kallberg Y."/>
            <person name="Tangrot J."/>
            <person name="Rosling A."/>
        </authorList>
    </citation>
    <scope>NUCLEOTIDE SEQUENCE</scope>
    <source>
        <strain evidence="3">87-6 pot B 2015</strain>
    </source>
</reference>
<keyword evidence="1" id="KW-0067">ATP-binding</keyword>
<evidence type="ECO:0000259" key="2">
    <source>
        <dbReference type="PROSITE" id="PS50011"/>
    </source>
</evidence>
<dbReference type="GO" id="GO:0005524">
    <property type="term" value="F:ATP binding"/>
    <property type="evidence" value="ECO:0007669"/>
    <property type="project" value="UniProtKB-UniRule"/>
</dbReference>
<keyword evidence="1" id="KW-0547">Nucleotide-binding</keyword>
<dbReference type="InterPro" id="IPR000719">
    <property type="entry name" value="Prot_kinase_dom"/>
</dbReference>
<dbReference type="EMBL" id="CAJVPP010001301">
    <property type="protein sequence ID" value="CAG8547224.1"/>
    <property type="molecule type" value="Genomic_DNA"/>
</dbReference>
<dbReference type="PROSITE" id="PS50011">
    <property type="entry name" value="PROTEIN_KINASE_DOM"/>
    <property type="match status" value="1"/>
</dbReference>
<evidence type="ECO:0000256" key="1">
    <source>
        <dbReference type="PROSITE-ProRule" id="PRU10141"/>
    </source>
</evidence>
<dbReference type="PROSITE" id="PS00107">
    <property type="entry name" value="PROTEIN_KINASE_ATP"/>
    <property type="match status" value="1"/>
</dbReference>
<dbReference type="InterPro" id="IPR017441">
    <property type="entry name" value="Protein_kinase_ATP_BS"/>
</dbReference>
<name>A0A9N9AXN9_FUNMO</name>
<dbReference type="SUPFAM" id="SSF56112">
    <property type="entry name" value="Protein kinase-like (PK-like)"/>
    <property type="match status" value="1"/>
</dbReference>